<dbReference type="AlphaFoldDB" id="A0A2W5HFX1"/>
<evidence type="ECO:0000313" key="2">
    <source>
        <dbReference type="Proteomes" id="UP000249645"/>
    </source>
</evidence>
<comment type="caution">
    <text evidence="1">The sequence shown here is derived from an EMBL/GenBank/DDBJ whole genome shotgun (WGS) entry which is preliminary data.</text>
</comment>
<organism evidence="1 2">
    <name type="scientific">Pseudopedobacter saltans</name>
    <dbReference type="NCBI Taxonomy" id="151895"/>
    <lineage>
        <taxon>Bacteria</taxon>
        <taxon>Pseudomonadati</taxon>
        <taxon>Bacteroidota</taxon>
        <taxon>Sphingobacteriia</taxon>
        <taxon>Sphingobacteriales</taxon>
        <taxon>Sphingobacteriaceae</taxon>
        <taxon>Pseudopedobacter</taxon>
    </lineage>
</organism>
<dbReference type="InterPro" id="IPR024404">
    <property type="entry name" value="Lipid-bd_put"/>
</dbReference>
<protein>
    <submittedName>
        <fullName evidence="1">Uncharacterized protein</fullName>
    </submittedName>
</protein>
<evidence type="ECO:0000313" key="1">
    <source>
        <dbReference type="EMBL" id="PZP52609.1"/>
    </source>
</evidence>
<dbReference type="InterPro" id="IPR038668">
    <property type="entry name" value="Lipid-bd_sf"/>
</dbReference>
<dbReference type="Pfam" id="PF12888">
    <property type="entry name" value="Lipid_bd"/>
    <property type="match status" value="1"/>
</dbReference>
<dbReference type="Gene3D" id="2.40.128.220">
    <property type="match status" value="1"/>
</dbReference>
<dbReference type="PROSITE" id="PS51257">
    <property type="entry name" value="PROKAR_LIPOPROTEIN"/>
    <property type="match status" value="1"/>
</dbReference>
<gene>
    <name evidence="1" type="ORF">DI598_00415</name>
</gene>
<dbReference type="EMBL" id="QFOI01000002">
    <property type="protein sequence ID" value="PZP52609.1"/>
    <property type="molecule type" value="Genomic_DNA"/>
</dbReference>
<name>A0A2W5HFX1_9SPHI</name>
<reference evidence="1 2" key="1">
    <citation type="submission" date="2017-11" db="EMBL/GenBank/DDBJ databases">
        <title>Infants hospitalized years apart are colonized by the same room-sourced microbial strains.</title>
        <authorList>
            <person name="Brooks B."/>
            <person name="Olm M.R."/>
            <person name="Firek B.A."/>
            <person name="Baker R."/>
            <person name="Thomas B.C."/>
            <person name="Morowitz M.J."/>
            <person name="Banfield J.F."/>
        </authorList>
    </citation>
    <scope>NUCLEOTIDE SEQUENCE [LARGE SCALE GENOMIC DNA]</scope>
    <source>
        <strain evidence="1">S2_009_000_R2_76</strain>
    </source>
</reference>
<dbReference type="Proteomes" id="UP000249645">
    <property type="component" value="Unassembled WGS sequence"/>
</dbReference>
<proteinExistence type="predicted"/>
<accession>A0A2W5HFX1</accession>
<sequence>MKKYLYPTFAVLITTVLAVSCKKDFDPGATKVSKLAGEWFVALKDSAGNDLSDLITITTYNTSANNDSLYIDDNDNLYGFKVKALANTSDLTFATTNGSNDYYEENYDPDYPQYYPQTLTITDGKVLLKAGTSLAGNVTDSIYFKVKFSFNPDKTYIIAGTGRTNWDEDQP</sequence>